<evidence type="ECO:0000256" key="11">
    <source>
        <dbReference type="ARBA" id="ARBA00048988"/>
    </source>
</evidence>
<dbReference type="InterPro" id="IPR013986">
    <property type="entry name" value="DExx_box_DNA_helicase_dom_sf"/>
</dbReference>
<organism evidence="15 16">
    <name type="scientific">Candidatus Cellulosilyticum pullistercoris</name>
    <dbReference type="NCBI Taxonomy" id="2838521"/>
    <lineage>
        <taxon>Bacteria</taxon>
        <taxon>Bacillati</taxon>
        <taxon>Bacillota</taxon>
        <taxon>Clostridia</taxon>
        <taxon>Lachnospirales</taxon>
        <taxon>Cellulosilyticaceae</taxon>
        <taxon>Cellulosilyticum</taxon>
    </lineage>
</organism>
<dbReference type="CDD" id="cd18807">
    <property type="entry name" value="SF1_C_UvrD"/>
    <property type="match status" value="1"/>
</dbReference>
<keyword evidence="2 12" id="KW-0547">Nucleotide-binding</keyword>
<dbReference type="SMART" id="SM00479">
    <property type="entry name" value="EXOIII"/>
    <property type="match status" value="1"/>
</dbReference>
<keyword evidence="8" id="KW-0413">Isomerase</keyword>
<evidence type="ECO:0000256" key="5">
    <source>
        <dbReference type="ARBA" id="ARBA00022839"/>
    </source>
</evidence>
<dbReference type="GO" id="GO:0043138">
    <property type="term" value="F:3'-5' DNA helicase activity"/>
    <property type="evidence" value="ECO:0007669"/>
    <property type="project" value="UniProtKB-EC"/>
</dbReference>
<keyword evidence="6 12" id="KW-0067">ATP-binding</keyword>
<dbReference type="CDD" id="cd06127">
    <property type="entry name" value="DEDDh"/>
    <property type="match status" value="1"/>
</dbReference>
<dbReference type="InterPro" id="IPR014016">
    <property type="entry name" value="UvrD-like_ATP-bd"/>
</dbReference>
<dbReference type="CDD" id="cd17932">
    <property type="entry name" value="DEXQc_UvrD"/>
    <property type="match status" value="1"/>
</dbReference>
<evidence type="ECO:0000313" key="16">
    <source>
        <dbReference type="Proteomes" id="UP000824229"/>
    </source>
</evidence>
<dbReference type="InterPro" id="IPR027417">
    <property type="entry name" value="P-loop_NTPase"/>
</dbReference>
<dbReference type="InterPro" id="IPR014017">
    <property type="entry name" value="DNA_helicase_UvrD-like_C"/>
</dbReference>
<evidence type="ECO:0000259" key="14">
    <source>
        <dbReference type="PROSITE" id="PS51217"/>
    </source>
</evidence>
<proteinExistence type="inferred from homology"/>
<keyword evidence="7" id="KW-0238">DNA-binding</keyword>
<comment type="catalytic activity">
    <reaction evidence="11">
        <text>ATP + H2O = ADP + phosphate + H(+)</text>
        <dbReference type="Rhea" id="RHEA:13065"/>
        <dbReference type="ChEBI" id="CHEBI:15377"/>
        <dbReference type="ChEBI" id="CHEBI:15378"/>
        <dbReference type="ChEBI" id="CHEBI:30616"/>
        <dbReference type="ChEBI" id="CHEBI:43474"/>
        <dbReference type="ChEBI" id="CHEBI:456216"/>
        <dbReference type="EC" id="5.6.2.4"/>
    </reaction>
</comment>
<evidence type="ECO:0000259" key="13">
    <source>
        <dbReference type="PROSITE" id="PS51198"/>
    </source>
</evidence>
<keyword evidence="5" id="KW-0540">Nuclease</keyword>
<feature type="domain" description="UvrD-like helicase C-terminal" evidence="14">
    <location>
        <begin position="303"/>
        <end position="754"/>
    </location>
</feature>
<reference evidence="15" key="2">
    <citation type="submission" date="2021-04" db="EMBL/GenBank/DDBJ databases">
        <authorList>
            <person name="Gilroy R."/>
        </authorList>
    </citation>
    <scope>NUCLEOTIDE SEQUENCE</scope>
    <source>
        <strain evidence="15">B5-657</strain>
    </source>
</reference>
<dbReference type="Pfam" id="PF00580">
    <property type="entry name" value="UvrD-helicase"/>
    <property type="match status" value="1"/>
</dbReference>
<dbReference type="FunFam" id="3.30.420.10:FF:000045">
    <property type="entry name" value="3'-5' exonuclease DinG"/>
    <property type="match status" value="1"/>
</dbReference>
<comment type="catalytic activity">
    <reaction evidence="9">
        <text>Couples ATP hydrolysis with the unwinding of duplex DNA by translocating in the 3'-5' direction.</text>
        <dbReference type="EC" id="5.6.2.4"/>
    </reaction>
</comment>
<evidence type="ECO:0000256" key="1">
    <source>
        <dbReference type="ARBA" id="ARBA00009922"/>
    </source>
</evidence>
<keyword evidence="3 12" id="KW-0378">Hydrolase</keyword>
<dbReference type="GO" id="GO:0033202">
    <property type="term" value="C:DNA helicase complex"/>
    <property type="evidence" value="ECO:0007669"/>
    <property type="project" value="TreeGrafter"/>
</dbReference>
<feature type="domain" description="UvrD-like helicase ATP-binding" evidence="13">
    <location>
        <begin position="7"/>
        <end position="302"/>
    </location>
</feature>
<accession>A0A9E2KCG2</accession>
<evidence type="ECO:0000256" key="12">
    <source>
        <dbReference type="PROSITE-ProRule" id="PRU00560"/>
    </source>
</evidence>
<comment type="caution">
    <text evidence="15">The sequence shown here is derived from an EMBL/GenBank/DDBJ whole genome shotgun (WGS) entry which is preliminary data.</text>
</comment>
<dbReference type="Pfam" id="PF13361">
    <property type="entry name" value="UvrD_C"/>
    <property type="match status" value="1"/>
</dbReference>
<dbReference type="Pfam" id="PF00929">
    <property type="entry name" value="RNase_T"/>
    <property type="match status" value="1"/>
</dbReference>
<dbReference type="GO" id="GO:0003677">
    <property type="term" value="F:DNA binding"/>
    <property type="evidence" value="ECO:0007669"/>
    <property type="project" value="UniProtKB-KW"/>
</dbReference>
<dbReference type="InterPro" id="IPR036397">
    <property type="entry name" value="RNaseH_sf"/>
</dbReference>
<dbReference type="EC" id="5.6.2.4" evidence="10"/>
<name>A0A9E2KCG2_9FIRM</name>
<evidence type="ECO:0000313" key="15">
    <source>
        <dbReference type="EMBL" id="MBU3804270.1"/>
    </source>
</evidence>
<gene>
    <name evidence="15" type="ORF">H9872_05910</name>
</gene>
<evidence type="ECO:0000256" key="6">
    <source>
        <dbReference type="ARBA" id="ARBA00022840"/>
    </source>
</evidence>
<evidence type="ECO:0000256" key="9">
    <source>
        <dbReference type="ARBA" id="ARBA00034617"/>
    </source>
</evidence>
<protein>
    <recommendedName>
        <fullName evidence="10">DNA 3'-5' helicase</fullName>
        <ecNumber evidence="10">5.6.2.4</ecNumber>
    </recommendedName>
</protein>
<dbReference type="InterPro" id="IPR000212">
    <property type="entry name" value="DNA_helicase_UvrD/REP"/>
</dbReference>
<dbReference type="GO" id="GO:0005829">
    <property type="term" value="C:cytosol"/>
    <property type="evidence" value="ECO:0007669"/>
    <property type="project" value="TreeGrafter"/>
</dbReference>
<sequence length="828" mass="96796">MFWSDYEKLNPLQQQVVNQIDQNLLVLAPAGTGKTKVIAMRVAKLIYDGMEPQQILCLTFTNKAAKEMKARIELYSPQEGKHILVKTFHSFCYYLICHEKEASHFSFPCTIIDEADSLSIVQKIITQNGINDDQLYYPQLLSFFENVKRHALTFPIEKRYEWNEVIRSYLKQDYVSFQKSDGFIRKFGLKLFNTYTRYLKENNCIDFMDLVVEAKYLLEQESIASKWQKYFKVIQVDEMQDTSIREYELIKCLAKEGQLSLFGDFNQTIYEWRGSNPESMINAYRVDYEPKEIKLTLNYRSTQILLAAANDYIKSSQLYPSLCHATSIVEGEKIELLEAKNSQQEIQFLLQQVKNSSCSAHQMAILTRTNSYAKSIADAFIKANIPCTIMEDTKLFRKKEVKELLGFFEYAINERNGHALLKIGAHPYIDMPEWLMRQLRESKSCYMYLHDWFKTDSKDPYSQLFESYKKNQVVVLDVESTGLSTTTDDIIQIAAICYGKDGVKEALDVLLKPTRPVGDSYYVHGFSDEQLQKEGVDPEKALDKLHAFVKDKVIVGHNVNYDLQIINSMMSRYHKPLLKGHFIYDTLDLAYKVYPKLPNHKLDTLSKLIVTNTKPNHNAMQDILATSEILTHLLEHIMLKKQERLEKIEAYYCYIEEYKNKLLEITQYLENHSLEESLTFLMNECLFKQYYDKNQLESIRALYRIASALEDPKRSYQDNIINLLTFSALHYSEIEQSDLFKGRIPIITIHQAKGLEFDEVYVAGCNERLFPSYRSIKENHLTEEMRLFYVAMTRAKKKLYLSYHLEAKRSIFLDQIANQYKVIKNYSE</sequence>
<evidence type="ECO:0000256" key="4">
    <source>
        <dbReference type="ARBA" id="ARBA00022806"/>
    </source>
</evidence>
<dbReference type="PANTHER" id="PTHR11070">
    <property type="entry name" value="UVRD / RECB / PCRA DNA HELICASE FAMILY MEMBER"/>
    <property type="match status" value="1"/>
</dbReference>
<dbReference type="InterPro" id="IPR013520">
    <property type="entry name" value="Ribonucl_H"/>
</dbReference>
<dbReference type="GO" id="GO:0004527">
    <property type="term" value="F:exonuclease activity"/>
    <property type="evidence" value="ECO:0007669"/>
    <property type="project" value="UniProtKB-KW"/>
</dbReference>
<dbReference type="GO" id="GO:0005524">
    <property type="term" value="F:ATP binding"/>
    <property type="evidence" value="ECO:0007669"/>
    <property type="project" value="UniProtKB-UniRule"/>
</dbReference>
<evidence type="ECO:0000256" key="3">
    <source>
        <dbReference type="ARBA" id="ARBA00022801"/>
    </source>
</evidence>
<dbReference type="EMBL" id="JAHLFQ010000131">
    <property type="protein sequence ID" value="MBU3804270.1"/>
    <property type="molecule type" value="Genomic_DNA"/>
</dbReference>
<dbReference type="Proteomes" id="UP000824229">
    <property type="component" value="Unassembled WGS sequence"/>
</dbReference>
<feature type="binding site" evidence="12">
    <location>
        <begin position="28"/>
        <end position="35"/>
    </location>
    <ligand>
        <name>ATP</name>
        <dbReference type="ChEBI" id="CHEBI:30616"/>
    </ligand>
</feature>
<keyword evidence="5" id="KW-0269">Exonuclease</keyword>
<dbReference type="SUPFAM" id="SSF52540">
    <property type="entry name" value="P-loop containing nucleoside triphosphate hydrolases"/>
    <property type="match status" value="1"/>
</dbReference>
<evidence type="ECO:0000256" key="10">
    <source>
        <dbReference type="ARBA" id="ARBA00034808"/>
    </source>
</evidence>
<evidence type="ECO:0000256" key="8">
    <source>
        <dbReference type="ARBA" id="ARBA00023235"/>
    </source>
</evidence>
<dbReference type="PROSITE" id="PS51198">
    <property type="entry name" value="UVRD_HELICASE_ATP_BIND"/>
    <property type="match status" value="1"/>
</dbReference>
<dbReference type="Gene3D" id="3.30.420.10">
    <property type="entry name" value="Ribonuclease H-like superfamily/Ribonuclease H"/>
    <property type="match status" value="1"/>
</dbReference>
<dbReference type="AlphaFoldDB" id="A0A9E2KCG2"/>
<dbReference type="Gene3D" id="3.40.50.300">
    <property type="entry name" value="P-loop containing nucleotide triphosphate hydrolases"/>
    <property type="match status" value="3"/>
</dbReference>
<comment type="similarity">
    <text evidence="1">Belongs to the helicase family. UvrD subfamily.</text>
</comment>
<dbReference type="SUPFAM" id="SSF53098">
    <property type="entry name" value="Ribonuclease H-like"/>
    <property type="match status" value="1"/>
</dbReference>
<dbReference type="GO" id="GO:0000725">
    <property type="term" value="P:recombinational repair"/>
    <property type="evidence" value="ECO:0007669"/>
    <property type="project" value="TreeGrafter"/>
</dbReference>
<evidence type="ECO:0000256" key="7">
    <source>
        <dbReference type="ARBA" id="ARBA00023125"/>
    </source>
</evidence>
<reference evidence="15" key="1">
    <citation type="journal article" date="2021" name="PeerJ">
        <title>Extensive microbial diversity within the chicken gut microbiome revealed by metagenomics and culture.</title>
        <authorList>
            <person name="Gilroy R."/>
            <person name="Ravi A."/>
            <person name="Getino M."/>
            <person name="Pursley I."/>
            <person name="Horton D.L."/>
            <person name="Alikhan N.F."/>
            <person name="Baker D."/>
            <person name="Gharbi K."/>
            <person name="Hall N."/>
            <person name="Watson M."/>
            <person name="Adriaenssens E.M."/>
            <person name="Foster-Nyarko E."/>
            <person name="Jarju S."/>
            <person name="Secka A."/>
            <person name="Antonio M."/>
            <person name="Oren A."/>
            <person name="Chaudhuri R.R."/>
            <person name="La Ragione R."/>
            <person name="Hildebrand F."/>
            <person name="Pallen M.J."/>
        </authorList>
    </citation>
    <scope>NUCLEOTIDE SEQUENCE</scope>
    <source>
        <strain evidence="15">B5-657</strain>
    </source>
</reference>
<dbReference type="Gene3D" id="1.10.10.160">
    <property type="match status" value="1"/>
</dbReference>
<dbReference type="PANTHER" id="PTHR11070:SF2">
    <property type="entry name" value="ATP-DEPENDENT DNA HELICASE SRS2"/>
    <property type="match status" value="1"/>
</dbReference>
<dbReference type="Gene3D" id="1.10.486.10">
    <property type="entry name" value="PCRA, domain 4"/>
    <property type="match status" value="2"/>
</dbReference>
<keyword evidence="4 12" id="KW-0347">Helicase</keyword>
<dbReference type="PROSITE" id="PS51217">
    <property type="entry name" value="UVRD_HELICASE_CTER"/>
    <property type="match status" value="1"/>
</dbReference>
<dbReference type="InterPro" id="IPR012337">
    <property type="entry name" value="RNaseH-like_sf"/>
</dbReference>
<evidence type="ECO:0000256" key="2">
    <source>
        <dbReference type="ARBA" id="ARBA00022741"/>
    </source>
</evidence>